<comment type="cofactor">
    <cofactor evidence="13">
        <name>Zn(2+)</name>
        <dbReference type="ChEBI" id="CHEBI:29105"/>
    </cofactor>
    <text evidence="13">Binds 1 zinc ion per subunit.</text>
</comment>
<dbReference type="CDD" id="cd00814">
    <property type="entry name" value="MetRS_core"/>
    <property type="match status" value="1"/>
</dbReference>
<sequence length="646" mass="72846">MSEQKTFYITTPIYYPSAKLHIGHAYSTTMADTLRRYKDMQGFKTYLLTGSDEHGMKIQRAAEAAGTTPQAYVDQIVAGIQKLWDRLMISNDQFIRTTMPFHHKAVQKFFQKVYDQGDIYLSSYEGHYCTSCETFFTETQVGEDHTCPDCGKPTEWLEEESYFFKMSKYADRWLQYIEDHPDFIQPTARRNEMISFVKQGLEDLCISRTSFDWGIKVPINDKHVIYVWFDALLNYISALGWGSEDDSLYKTFWPANVHMVGKDIARFHTIIWPIMLMAADLPIPKHVYAHGWLLVGGGKMSKSKGNVVDPNELLDKYGVDAIRYFLLREVSFGQDGNYSEEALVRRINTDLANDYGNLVSRTVAMIDKYFDGQLPAATEAGDDLDQSLRRLAAETAASAASHLDNLQFPLALEDIWQLIRRANKYIDETSPWLLAKDEAQKDRLATVLYHLYDSIRIVTTMLTPFMPALPARCGAQLNYDFSQETWADAALWGKSQAGTQVHKGEALFPRIDPKSLDLPVEPAPAAAPAADQAPGKPTVTYDDFAKLDLRLAKVLACEPVEKADRLLKFRLDIGTEERTVVSGIRSSYENPEDLVGKQVVMIANLAPKKIRGIESHGMLLTAASDDDAVLELLQVAKEMPAGSEIS</sequence>
<accession>A0ABW9GYY2</accession>
<gene>
    <name evidence="13 15" type="primary">metG</name>
    <name evidence="15" type="ORF">ACKQTC_05580</name>
</gene>
<feature type="domain" description="TRNA-binding" evidence="14">
    <location>
        <begin position="543"/>
        <end position="646"/>
    </location>
</feature>
<dbReference type="Pfam" id="PF19303">
    <property type="entry name" value="Anticodon_3"/>
    <property type="match status" value="1"/>
</dbReference>
<dbReference type="PANTHER" id="PTHR43326:SF1">
    <property type="entry name" value="METHIONINE--TRNA LIGASE, MITOCHONDRIAL"/>
    <property type="match status" value="1"/>
</dbReference>
<dbReference type="NCBIfam" id="TIGR00398">
    <property type="entry name" value="metG"/>
    <property type="match status" value="1"/>
</dbReference>
<comment type="caution">
    <text evidence="13">Lacks conserved residue(s) required for the propagation of feature annotation.</text>
</comment>
<dbReference type="InterPro" id="IPR012340">
    <property type="entry name" value="NA-bd_OB-fold"/>
</dbReference>
<keyword evidence="13" id="KW-0479">Metal-binding</keyword>
<proteinExistence type="inferred from homology"/>
<feature type="binding site" evidence="13">
    <location>
        <position position="132"/>
    </location>
    <ligand>
        <name>Zn(2+)</name>
        <dbReference type="ChEBI" id="CHEBI:29105"/>
    </ligand>
</feature>
<evidence type="ECO:0000256" key="13">
    <source>
        <dbReference type="HAMAP-Rule" id="MF_01228"/>
    </source>
</evidence>
<dbReference type="PANTHER" id="PTHR43326">
    <property type="entry name" value="METHIONYL-TRNA SYNTHETASE"/>
    <property type="match status" value="1"/>
</dbReference>
<feature type="short sequence motif" description="'KMSKS' region" evidence="13">
    <location>
        <begin position="299"/>
        <end position="303"/>
    </location>
</feature>
<feature type="binding site" evidence="13">
    <location>
        <position position="150"/>
    </location>
    <ligand>
        <name>Zn(2+)</name>
        <dbReference type="ChEBI" id="CHEBI:29105"/>
    </ligand>
</feature>
<keyword evidence="7 13" id="KW-0547">Nucleotide-binding</keyword>
<dbReference type="PROSITE" id="PS50886">
    <property type="entry name" value="TRBD"/>
    <property type="match status" value="1"/>
</dbReference>
<comment type="subunit">
    <text evidence="3 13">Homodimer.</text>
</comment>
<keyword evidence="10 13" id="KW-0648">Protein biosynthesis</keyword>
<dbReference type="NCBIfam" id="TIGR00399">
    <property type="entry name" value="metG_C_term"/>
    <property type="match status" value="1"/>
</dbReference>
<keyword evidence="9 13" id="KW-0694">RNA-binding</keyword>
<dbReference type="InterPro" id="IPR033911">
    <property type="entry name" value="MetRS_core"/>
</dbReference>
<keyword evidence="13" id="KW-0862">Zinc</keyword>
<keyword evidence="5 13" id="KW-0820">tRNA-binding</keyword>
<dbReference type="EMBL" id="JBJUVG010000006">
    <property type="protein sequence ID" value="MFM9413830.1"/>
    <property type="molecule type" value="Genomic_DNA"/>
</dbReference>
<dbReference type="CDD" id="cd07957">
    <property type="entry name" value="Anticodon_Ia_Met"/>
    <property type="match status" value="1"/>
</dbReference>
<dbReference type="Gene3D" id="3.40.50.620">
    <property type="entry name" value="HUPs"/>
    <property type="match status" value="1"/>
</dbReference>
<evidence type="ECO:0000256" key="7">
    <source>
        <dbReference type="ARBA" id="ARBA00022741"/>
    </source>
</evidence>
<evidence type="ECO:0000256" key="1">
    <source>
        <dbReference type="ARBA" id="ARBA00003314"/>
    </source>
</evidence>
<dbReference type="SUPFAM" id="SSF47323">
    <property type="entry name" value="Anticodon-binding domain of a subclass of class I aminoacyl-tRNA synthetases"/>
    <property type="match status" value="1"/>
</dbReference>
<dbReference type="InterPro" id="IPR009080">
    <property type="entry name" value="tRNAsynth_Ia_anticodon-bd"/>
</dbReference>
<evidence type="ECO:0000256" key="9">
    <source>
        <dbReference type="ARBA" id="ARBA00022884"/>
    </source>
</evidence>
<dbReference type="CDD" id="cd02800">
    <property type="entry name" value="tRNA_bind_EcMetRS_like"/>
    <property type="match status" value="1"/>
</dbReference>
<dbReference type="SUPFAM" id="SSF52374">
    <property type="entry name" value="Nucleotidylyl transferase"/>
    <property type="match status" value="1"/>
</dbReference>
<evidence type="ECO:0000259" key="14">
    <source>
        <dbReference type="PROSITE" id="PS50886"/>
    </source>
</evidence>
<keyword evidence="4 13" id="KW-0963">Cytoplasm</keyword>
<evidence type="ECO:0000256" key="12">
    <source>
        <dbReference type="ARBA" id="ARBA00047364"/>
    </source>
</evidence>
<comment type="function">
    <text evidence="1 13">Is required not only for elongation of protein synthesis but also for the initiation of all mRNA translation through initiator tRNA(fMet) aminoacylation.</text>
</comment>
<name>A0ABW9GYY2_9FIRM</name>
<dbReference type="Proteomes" id="UP001631949">
    <property type="component" value="Unassembled WGS sequence"/>
</dbReference>
<evidence type="ECO:0000313" key="16">
    <source>
        <dbReference type="Proteomes" id="UP001631949"/>
    </source>
</evidence>
<dbReference type="InterPro" id="IPR004495">
    <property type="entry name" value="Met-tRNA-synth_bsu_C"/>
</dbReference>
<dbReference type="InterPro" id="IPR015413">
    <property type="entry name" value="Methionyl/Leucyl_tRNA_Synth"/>
</dbReference>
<dbReference type="Pfam" id="PF09334">
    <property type="entry name" value="tRNA-synt_1g"/>
    <property type="match status" value="1"/>
</dbReference>
<comment type="similarity">
    <text evidence="13">Belongs to the class-I aminoacyl-tRNA synthetase family. MetG type 2A subfamily.</text>
</comment>
<dbReference type="Gene3D" id="2.170.220.10">
    <property type="match status" value="1"/>
</dbReference>
<dbReference type="GO" id="GO:0004825">
    <property type="term" value="F:methionine-tRNA ligase activity"/>
    <property type="evidence" value="ECO:0007669"/>
    <property type="project" value="UniProtKB-EC"/>
</dbReference>
<dbReference type="Pfam" id="PF01588">
    <property type="entry name" value="tRNA_bind"/>
    <property type="match status" value="1"/>
</dbReference>
<organism evidence="15 16">
    <name type="scientific">Peptococcus simiae</name>
    <dbReference type="NCBI Taxonomy" id="1643805"/>
    <lineage>
        <taxon>Bacteria</taxon>
        <taxon>Bacillati</taxon>
        <taxon>Bacillota</taxon>
        <taxon>Clostridia</taxon>
        <taxon>Eubacteriales</taxon>
        <taxon>Peptococcaceae</taxon>
        <taxon>Peptococcus</taxon>
    </lineage>
</organism>
<keyword evidence="8 13" id="KW-0067">ATP-binding</keyword>
<dbReference type="HAMAP" id="MF_01228">
    <property type="entry name" value="Met_tRNA_synth_type2"/>
    <property type="match status" value="1"/>
</dbReference>
<evidence type="ECO:0000256" key="10">
    <source>
        <dbReference type="ARBA" id="ARBA00022917"/>
    </source>
</evidence>
<dbReference type="NCBIfam" id="NF008900">
    <property type="entry name" value="PRK12267.1"/>
    <property type="match status" value="1"/>
</dbReference>
<dbReference type="InterPro" id="IPR023457">
    <property type="entry name" value="Met-tRNA_synth_2"/>
</dbReference>
<dbReference type="Gene3D" id="1.10.730.10">
    <property type="entry name" value="Isoleucyl-tRNA Synthetase, Domain 1"/>
    <property type="match status" value="1"/>
</dbReference>
<keyword evidence="11 13" id="KW-0030">Aminoacyl-tRNA synthetase</keyword>
<evidence type="ECO:0000256" key="3">
    <source>
        <dbReference type="ARBA" id="ARBA00011738"/>
    </source>
</evidence>
<evidence type="ECO:0000313" key="15">
    <source>
        <dbReference type="EMBL" id="MFM9413830.1"/>
    </source>
</evidence>
<evidence type="ECO:0000256" key="2">
    <source>
        <dbReference type="ARBA" id="ARBA00004496"/>
    </source>
</evidence>
<feature type="short sequence motif" description="'HIGH' region" evidence="13">
    <location>
        <begin position="14"/>
        <end position="24"/>
    </location>
</feature>
<evidence type="ECO:0000256" key="8">
    <source>
        <dbReference type="ARBA" id="ARBA00022840"/>
    </source>
</evidence>
<dbReference type="InterPro" id="IPR001412">
    <property type="entry name" value="aa-tRNA-synth_I_CS"/>
</dbReference>
<comment type="caution">
    <text evidence="15">The sequence shown here is derived from an EMBL/GenBank/DDBJ whole genome shotgun (WGS) entry which is preliminary data.</text>
</comment>
<keyword evidence="16" id="KW-1185">Reference proteome</keyword>
<feature type="binding site" evidence="13">
    <location>
        <position position="129"/>
    </location>
    <ligand>
        <name>Zn(2+)</name>
        <dbReference type="ChEBI" id="CHEBI:29105"/>
    </ligand>
</feature>
<evidence type="ECO:0000256" key="11">
    <source>
        <dbReference type="ARBA" id="ARBA00023146"/>
    </source>
</evidence>
<protein>
    <recommendedName>
        <fullName evidence="13">Methionine--tRNA ligase</fullName>
        <ecNumber evidence="13">6.1.1.10</ecNumber>
    </recommendedName>
    <alternativeName>
        <fullName evidence="13">Methionyl-tRNA synthetase</fullName>
        <shortName evidence="13">MetRS</shortName>
    </alternativeName>
</protein>
<dbReference type="InterPro" id="IPR014758">
    <property type="entry name" value="Met-tRNA_synth"/>
</dbReference>
<evidence type="ECO:0000256" key="6">
    <source>
        <dbReference type="ARBA" id="ARBA00022598"/>
    </source>
</evidence>
<dbReference type="PRINTS" id="PR01041">
    <property type="entry name" value="TRNASYNTHMET"/>
</dbReference>
<dbReference type="InterPro" id="IPR002547">
    <property type="entry name" value="tRNA-bd_dom"/>
</dbReference>
<dbReference type="EC" id="6.1.1.10" evidence="13"/>
<evidence type="ECO:0000256" key="4">
    <source>
        <dbReference type="ARBA" id="ARBA00022490"/>
    </source>
</evidence>
<comment type="catalytic activity">
    <reaction evidence="12 13">
        <text>tRNA(Met) + L-methionine + ATP = L-methionyl-tRNA(Met) + AMP + diphosphate</text>
        <dbReference type="Rhea" id="RHEA:13481"/>
        <dbReference type="Rhea" id="RHEA-COMP:9667"/>
        <dbReference type="Rhea" id="RHEA-COMP:9698"/>
        <dbReference type="ChEBI" id="CHEBI:30616"/>
        <dbReference type="ChEBI" id="CHEBI:33019"/>
        <dbReference type="ChEBI" id="CHEBI:57844"/>
        <dbReference type="ChEBI" id="CHEBI:78442"/>
        <dbReference type="ChEBI" id="CHEBI:78530"/>
        <dbReference type="ChEBI" id="CHEBI:456215"/>
        <dbReference type="EC" id="6.1.1.10"/>
    </reaction>
</comment>
<dbReference type="InterPro" id="IPR041872">
    <property type="entry name" value="Anticodon_Met"/>
</dbReference>
<dbReference type="InterPro" id="IPR014729">
    <property type="entry name" value="Rossmann-like_a/b/a_fold"/>
</dbReference>
<reference evidence="15 16" key="1">
    <citation type="journal article" date="2016" name="Int. J. Syst. Evol. Microbiol.">
        <title>Peptococcus simiae sp. nov., isolated from rhesus macaque faeces and emended description of the genus Peptococcus.</title>
        <authorList>
            <person name="Shkoporov A.N."/>
            <person name="Efimov B.A."/>
            <person name="Kondova I."/>
            <person name="Ouwerling B."/>
            <person name="Chaplin A.V."/>
            <person name="Shcherbakova V.A."/>
            <person name="Langermans J.A.M."/>
        </authorList>
    </citation>
    <scope>NUCLEOTIDE SEQUENCE [LARGE SCALE GENOMIC DNA]</scope>
    <source>
        <strain evidence="15 16">M108</strain>
    </source>
</reference>
<dbReference type="Gene3D" id="2.40.50.140">
    <property type="entry name" value="Nucleic acid-binding proteins"/>
    <property type="match status" value="1"/>
</dbReference>
<dbReference type="SUPFAM" id="SSF50249">
    <property type="entry name" value="Nucleic acid-binding proteins"/>
    <property type="match status" value="1"/>
</dbReference>
<comment type="subcellular location">
    <subcellularLocation>
        <location evidence="2 13">Cytoplasm</location>
    </subcellularLocation>
</comment>
<dbReference type="PROSITE" id="PS00178">
    <property type="entry name" value="AA_TRNA_LIGASE_I"/>
    <property type="match status" value="1"/>
</dbReference>
<dbReference type="RefSeq" id="WP_408977444.1">
    <property type="nucleotide sequence ID" value="NZ_JBJUVG010000006.1"/>
</dbReference>
<feature type="binding site" evidence="13">
    <location>
        <position position="147"/>
    </location>
    <ligand>
        <name>Zn(2+)</name>
        <dbReference type="ChEBI" id="CHEBI:29105"/>
    </ligand>
</feature>
<keyword evidence="6 13" id="KW-0436">Ligase</keyword>
<evidence type="ECO:0000256" key="5">
    <source>
        <dbReference type="ARBA" id="ARBA00022555"/>
    </source>
</evidence>